<protein>
    <recommendedName>
        <fullName evidence="3">DUF4935 domain-containing protein</fullName>
    </recommendedName>
</protein>
<keyword evidence="2" id="KW-1185">Reference proteome</keyword>
<comment type="caution">
    <text evidence="1">The sequence shown here is derived from an EMBL/GenBank/DDBJ whole genome shotgun (WGS) entry which is preliminary data.</text>
</comment>
<evidence type="ECO:0000313" key="2">
    <source>
        <dbReference type="Proteomes" id="UP001501446"/>
    </source>
</evidence>
<proteinExistence type="predicted"/>
<sequence>MRWIGADIDSEHHAVVERGLAKHAPFHRSRNSVADALLIELYATAIANVDLAQQPYAFVTSNSEDFSLPNGDKREK</sequence>
<dbReference type="Proteomes" id="UP001501446">
    <property type="component" value="Unassembled WGS sequence"/>
</dbReference>
<name>A0ABP8WP02_9MICC</name>
<dbReference type="EMBL" id="BAABLN010000008">
    <property type="protein sequence ID" value="GAA4693042.1"/>
    <property type="molecule type" value="Genomic_DNA"/>
</dbReference>
<evidence type="ECO:0008006" key="3">
    <source>
        <dbReference type="Google" id="ProtNLM"/>
    </source>
</evidence>
<evidence type="ECO:0000313" key="1">
    <source>
        <dbReference type="EMBL" id="GAA4693042.1"/>
    </source>
</evidence>
<accession>A0ABP8WP02</accession>
<reference evidence="2" key="1">
    <citation type="journal article" date="2019" name="Int. J. Syst. Evol. Microbiol.">
        <title>The Global Catalogue of Microorganisms (GCM) 10K type strain sequencing project: providing services to taxonomists for standard genome sequencing and annotation.</title>
        <authorList>
            <consortium name="The Broad Institute Genomics Platform"/>
            <consortium name="The Broad Institute Genome Sequencing Center for Infectious Disease"/>
            <person name="Wu L."/>
            <person name="Ma J."/>
        </authorList>
    </citation>
    <scope>NUCLEOTIDE SEQUENCE [LARGE SCALE GENOMIC DNA]</scope>
    <source>
        <strain evidence="2">JCM 18958</strain>
    </source>
</reference>
<organism evidence="1 2">
    <name type="scientific">Kocuria gwangalliensis</name>
    <dbReference type="NCBI Taxonomy" id="501592"/>
    <lineage>
        <taxon>Bacteria</taxon>
        <taxon>Bacillati</taxon>
        <taxon>Actinomycetota</taxon>
        <taxon>Actinomycetes</taxon>
        <taxon>Micrococcales</taxon>
        <taxon>Micrococcaceae</taxon>
        <taxon>Kocuria</taxon>
    </lineage>
</organism>
<gene>
    <name evidence="1" type="ORF">GCM10025781_07960</name>
</gene>